<name>A0A9Q0ALB2_9PEZI</name>
<dbReference type="EMBL" id="JAFIMR010000037">
    <property type="protein sequence ID" value="KAI1858167.1"/>
    <property type="molecule type" value="Genomic_DNA"/>
</dbReference>
<keyword evidence="2" id="KW-0732">Signal</keyword>
<dbReference type="PANTHER" id="PTHR36182:SF2">
    <property type="entry name" value="LYTIC POLYSACCHARIDE MONOOXYGENASE"/>
    <property type="match status" value="1"/>
</dbReference>
<comment type="caution">
    <text evidence="3">The sequence shown here is derived from an EMBL/GenBank/DDBJ whole genome shotgun (WGS) entry which is preliminary data.</text>
</comment>
<dbReference type="AlphaFoldDB" id="A0A9Q0ALB2"/>
<feature type="chain" id="PRO_5040488624" description="Lytic polysaccharide monooxygenase" evidence="2">
    <location>
        <begin position="21"/>
        <end position="374"/>
    </location>
</feature>
<gene>
    <name evidence="3" type="ORF">JX265_010835</name>
</gene>
<dbReference type="Gene3D" id="2.70.50.70">
    <property type="match status" value="1"/>
</dbReference>
<evidence type="ECO:0000313" key="4">
    <source>
        <dbReference type="Proteomes" id="UP000829685"/>
    </source>
</evidence>
<feature type="compositionally biased region" description="Polar residues" evidence="1">
    <location>
        <begin position="265"/>
        <end position="285"/>
    </location>
</feature>
<dbReference type="OrthoDB" id="2342176at2759"/>
<feature type="region of interest" description="Disordered" evidence="1">
    <location>
        <begin position="221"/>
        <end position="285"/>
    </location>
</feature>
<evidence type="ECO:0008006" key="5">
    <source>
        <dbReference type="Google" id="ProtNLM"/>
    </source>
</evidence>
<evidence type="ECO:0000256" key="2">
    <source>
        <dbReference type="SAM" id="SignalP"/>
    </source>
</evidence>
<dbReference type="Proteomes" id="UP000829685">
    <property type="component" value="Unassembled WGS sequence"/>
</dbReference>
<keyword evidence="4" id="KW-1185">Reference proteome</keyword>
<reference evidence="3" key="1">
    <citation type="submission" date="2021-03" db="EMBL/GenBank/DDBJ databases">
        <title>Revisited historic fungal species revealed as producer of novel bioactive compounds through whole genome sequencing and comparative genomics.</title>
        <authorList>
            <person name="Vignolle G.A."/>
            <person name="Hochenegger N."/>
            <person name="Mach R.L."/>
            <person name="Mach-Aigner A.R."/>
            <person name="Javad Rahimi M."/>
            <person name="Salim K.A."/>
            <person name="Chan C.M."/>
            <person name="Lim L.B.L."/>
            <person name="Cai F."/>
            <person name="Druzhinina I.S."/>
            <person name="U'Ren J.M."/>
            <person name="Derntl C."/>
        </authorList>
    </citation>
    <scope>NUCLEOTIDE SEQUENCE</scope>
    <source>
        <strain evidence="3">TUCIM 5799</strain>
    </source>
</reference>
<feature type="signal peptide" evidence="2">
    <location>
        <begin position="1"/>
        <end position="20"/>
    </location>
</feature>
<proteinExistence type="predicted"/>
<dbReference type="PANTHER" id="PTHR36182">
    <property type="entry name" value="PROTEIN, PUTATIVE (AFU_ORTHOLOGUE AFUA_6G10930)-RELATED"/>
    <property type="match status" value="1"/>
</dbReference>
<protein>
    <recommendedName>
        <fullName evidence="5">Lytic polysaccharide monooxygenase</fullName>
    </recommendedName>
</protein>
<evidence type="ECO:0000256" key="1">
    <source>
        <dbReference type="SAM" id="MobiDB-lite"/>
    </source>
</evidence>
<evidence type="ECO:0000313" key="3">
    <source>
        <dbReference type="EMBL" id="KAI1858167.1"/>
    </source>
</evidence>
<accession>A0A9Q0ALB2</accession>
<organism evidence="3 4">
    <name type="scientific">Neoarthrinium moseri</name>
    <dbReference type="NCBI Taxonomy" id="1658444"/>
    <lineage>
        <taxon>Eukaryota</taxon>
        <taxon>Fungi</taxon>
        <taxon>Dikarya</taxon>
        <taxon>Ascomycota</taxon>
        <taxon>Pezizomycotina</taxon>
        <taxon>Sordariomycetes</taxon>
        <taxon>Xylariomycetidae</taxon>
        <taxon>Amphisphaeriales</taxon>
        <taxon>Apiosporaceae</taxon>
        <taxon>Neoarthrinium</taxon>
    </lineage>
</organism>
<sequence length="374" mass="38958">MRSTGTLTAYAGLLALAAQAHIILETPTPFKFAEYGPSNPLSPDGRDWPCKIPPGTTKLEIDGSPTPMVIGEPQTLSFTGHAVHGGGSCQISLTPGFEPNKKSKFAVIHTIEGGCPAINRKGNLDDGENPNIYNYTIPDGITPGDYTLAWTWLNRIGGQPEMYMNCAPVSVSSSSKARQRREKQVEKRKQFPGVFMANIGEASGGCLTTEALKAQQAIAFPHPGDSVDHPEGTDNLIRQPCDGNPDNNGVPADEPAIASSSSSSTATGTKTETQPSTLSSTKEQVSTLSTTKAQLSTLVTSLASEATAPVPHTSPAPPVASAVPTGLCTNGEFLCLVTQFSICTGGKWKAPQPLAADTHCTGGSGVGLNVVNSA</sequence>